<feature type="coiled-coil region" evidence="3">
    <location>
        <begin position="609"/>
        <end position="671"/>
    </location>
</feature>
<protein>
    <recommendedName>
        <fullName evidence="5">Acyl-CoA-binding domain-containing protein</fullName>
    </recommendedName>
</protein>
<feature type="compositionally biased region" description="Polar residues" evidence="4">
    <location>
        <begin position="38"/>
        <end position="58"/>
    </location>
</feature>
<feature type="non-terminal residue" evidence="6">
    <location>
        <position position="716"/>
    </location>
</feature>
<evidence type="ECO:0000259" key="5">
    <source>
        <dbReference type="Pfam" id="PF24922"/>
    </source>
</evidence>
<reference evidence="6" key="1">
    <citation type="submission" date="2022-02" db="EMBL/GenBank/DDBJ databases">
        <authorList>
            <person name="Henning P.M."/>
            <person name="McCubbin A.G."/>
            <person name="Shore J.S."/>
        </authorList>
    </citation>
    <scope>NUCLEOTIDE SEQUENCE</scope>
    <source>
        <strain evidence="6">F60SS</strain>
        <tissue evidence="6">Leaves</tissue>
    </source>
</reference>
<dbReference type="Pfam" id="PF24681">
    <property type="entry name" value="Kelch_KLHDC2_KLHL20_DRC7"/>
    <property type="match status" value="1"/>
</dbReference>
<accession>A0A9Q0FCV5</accession>
<sequence>MNKMFGFSRRRMKLGRVKKVQLSDSTPGLRSPIRPPKRTNNANTEGVVPKTTSPDELDCQCSSSAPPEINSSTSGNSENWMVLSIAGEKPTPRFNHAATVIGNKMIVVGGESGNGLLDDVQVLNFDQFTWTTISSKLYLSPSSLPLKIPACKGHSLVSWGKKALLIGGKTDPATDRISVWSFDTETECWSIVEAKGDIPVARSGHTVVRASSVLILFGGEDSKRRKLNDLHMFDLKSLTWLPLHCTGTGPSARSNHAAALYDDKTLLIFGGASKSKTLNDLYSLDFETMVWSRIKIRGFHPSPRAGCCGVLCGTKWYIAGGGSRKKRHSETLIFDVLKLEWSVAFASPSSSITTNKGFSLVLVQHKEKDFLVAFGGSRKELSNQVEVIGMEKNELSLGRRPAPAKGPGNSLFRPSSTALAAQLNNGSSQHAVESTARQNLASVIEHHGSGRRSLSESLFVDQNSVSGNISLCKQFHVEEHSTTVRTTKNVEDGRCSSPAMERRIHQCDSFSEANSSVAKVIVEEATCASDNENSRNSQGTGNLLVDNEDKALPETDCIAGLSHSSIYQLYETKIAALIRKNAILEGQLGTALANQEATEKNLSSVLKSRQDMEKKLADTAREMELLKEKLAGIELAQEEANSLSNIVHSDNVRLEHDVAFLKAILDDTQKELHTTRGVLAGERARAFQLQVEVFHLKQRLQSMESRAPTPRKPFHV</sequence>
<gene>
    <name evidence="6" type="ORF">Tsubulata_045069</name>
</gene>
<keyword evidence="2" id="KW-0677">Repeat</keyword>
<evidence type="ECO:0000256" key="4">
    <source>
        <dbReference type="SAM" id="MobiDB-lite"/>
    </source>
</evidence>
<dbReference type="Gene3D" id="2.120.10.80">
    <property type="entry name" value="Kelch-type beta propeller"/>
    <property type="match status" value="2"/>
</dbReference>
<evidence type="ECO:0000256" key="1">
    <source>
        <dbReference type="ARBA" id="ARBA00022441"/>
    </source>
</evidence>
<keyword evidence="3" id="KW-0175">Coiled coil</keyword>
<evidence type="ECO:0000256" key="2">
    <source>
        <dbReference type="ARBA" id="ARBA00022737"/>
    </source>
</evidence>
<evidence type="ECO:0000313" key="7">
    <source>
        <dbReference type="Proteomes" id="UP001141552"/>
    </source>
</evidence>
<feature type="region of interest" description="Disordered" evidence="4">
    <location>
        <begin position="20"/>
        <end position="58"/>
    </location>
</feature>
<reference evidence="6" key="2">
    <citation type="journal article" date="2023" name="Plants (Basel)">
        <title>Annotation of the Turnera subulata (Passifloraceae) Draft Genome Reveals the S-Locus Evolved after the Divergence of Turneroideae from Passifloroideae in a Stepwise Manner.</title>
        <authorList>
            <person name="Henning P.M."/>
            <person name="Roalson E.H."/>
            <person name="Mir W."/>
            <person name="McCubbin A.G."/>
            <person name="Shore J.S."/>
        </authorList>
    </citation>
    <scope>NUCLEOTIDE SEQUENCE</scope>
    <source>
        <strain evidence="6">F60SS</strain>
    </source>
</reference>
<dbReference type="SUPFAM" id="SSF117281">
    <property type="entry name" value="Kelch motif"/>
    <property type="match status" value="1"/>
</dbReference>
<dbReference type="SUPFAM" id="SSF57997">
    <property type="entry name" value="Tropomyosin"/>
    <property type="match status" value="1"/>
</dbReference>
<dbReference type="EMBL" id="JAKUCV010006017">
    <property type="protein sequence ID" value="KAJ4829001.1"/>
    <property type="molecule type" value="Genomic_DNA"/>
</dbReference>
<dbReference type="PANTHER" id="PTHR46093">
    <property type="entry name" value="ACYL-COA-BINDING DOMAIN-CONTAINING PROTEIN 5"/>
    <property type="match status" value="1"/>
</dbReference>
<dbReference type="InterPro" id="IPR006652">
    <property type="entry name" value="Kelch_1"/>
</dbReference>
<comment type="caution">
    <text evidence="6">The sequence shown here is derived from an EMBL/GenBank/DDBJ whole genome shotgun (WGS) entry which is preliminary data.</text>
</comment>
<dbReference type="InterPro" id="IPR015915">
    <property type="entry name" value="Kelch-typ_b-propeller"/>
</dbReference>
<dbReference type="InterPro" id="IPR056819">
    <property type="entry name" value="ACBP4-6_C"/>
</dbReference>
<dbReference type="AlphaFoldDB" id="A0A9Q0FCV5"/>
<dbReference type="OrthoDB" id="10251809at2759"/>
<dbReference type="PANTHER" id="PTHR46093:SF4">
    <property type="entry name" value="GALACTOSE OXIDASE_KELCH REPEAT SUPERFAMILY PROTEIN"/>
    <property type="match status" value="1"/>
</dbReference>
<dbReference type="Pfam" id="PF24922">
    <property type="entry name" value="ACBP4_C"/>
    <property type="match status" value="1"/>
</dbReference>
<name>A0A9Q0FCV5_9ROSI</name>
<dbReference type="Proteomes" id="UP001141552">
    <property type="component" value="Unassembled WGS sequence"/>
</dbReference>
<evidence type="ECO:0000256" key="3">
    <source>
        <dbReference type="SAM" id="Coils"/>
    </source>
</evidence>
<dbReference type="Pfam" id="PF01344">
    <property type="entry name" value="Kelch_1"/>
    <property type="match status" value="1"/>
</dbReference>
<feature type="domain" description="Acyl-CoA-binding" evidence="5">
    <location>
        <begin position="636"/>
        <end position="705"/>
    </location>
</feature>
<evidence type="ECO:0000313" key="6">
    <source>
        <dbReference type="EMBL" id="KAJ4829001.1"/>
    </source>
</evidence>
<proteinExistence type="predicted"/>
<keyword evidence="1" id="KW-0880">Kelch repeat</keyword>
<organism evidence="6 7">
    <name type="scientific">Turnera subulata</name>
    <dbReference type="NCBI Taxonomy" id="218843"/>
    <lineage>
        <taxon>Eukaryota</taxon>
        <taxon>Viridiplantae</taxon>
        <taxon>Streptophyta</taxon>
        <taxon>Embryophyta</taxon>
        <taxon>Tracheophyta</taxon>
        <taxon>Spermatophyta</taxon>
        <taxon>Magnoliopsida</taxon>
        <taxon>eudicotyledons</taxon>
        <taxon>Gunneridae</taxon>
        <taxon>Pentapetalae</taxon>
        <taxon>rosids</taxon>
        <taxon>fabids</taxon>
        <taxon>Malpighiales</taxon>
        <taxon>Passifloraceae</taxon>
        <taxon>Turnera</taxon>
    </lineage>
</organism>
<keyword evidence="7" id="KW-1185">Reference proteome</keyword>